<organism evidence="6 7">
    <name type="scientific">Flavihumibacter fluminis</name>
    <dbReference type="NCBI Taxonomy" id="2909236"/>
    <lineage>
        <taxon>Bacteria</taxon>
        <taxon>Pseudomonadati</taxon>
        <taxon>Bacteroidota</taxon>
        <taxon>Chitinophagia</taxon>
        <taxon>Chitinophagales</taxon>
        <taxon>Chitinophagaceae</taxon>
        <taxon>Flavihumibacter</taxon>
    </lineage>
</organism>
<evidence type="ECO:0000313" key="6">
    <source>
        <dbReference type="EMBL" id="MCF1716789.1"/>
    </source>
</evidence>
<protein>
    <submittedName>
        <fullName evidence="6">HAD family phosphatase</fullName>
    </submittedName>
</protein>
<dbReference type="RefSeq" id="WP_234868259.1">
    <property type="nucleotide sequence ID" value="NZ_JAKEVY010000006.1"/>
</dbReference>
<dbReference type="EMBL" id="JAKEVY010000006">
    <property type="protein sequence ID" value="MCF1716789.1"/>
    <property type="molecule type" value="Genomic_DNA"/>
</dbReference>
<dbReference type="SFLD" id="SFLDG01135">
    <property type="entry name" value="C1.5.6:_HAD__Beta-PGM__Phospha"/>
    <property type="match status" value="1"/>
</dbReference>
<reference evidence="6 7" key="1">
    <citation type="submission" date="2022-01" db="EMBL/GenBank/DDBJ databases">
        <title>Flavihumibacter sp. nov., isolated from sediment of a river.</title>
        <authorList>
            <person name="Liu H."/>
        </authorList>
    </citation>
    <scope>NUCLEOTIDE SEQUENCE [LARGE SCALE GENOMIC DNA]</scope>
    <source>
        <strain evidence="6 7">RY-1</strain>
    </source>
</reference>
<keyword evidence="4" id="KW-0460">Magnesium</keyword>
<keyword evidence="3" id="KW-0479">Metal-binding</keyword>
<dbReference type="PANTHER" id="PTHR46193:SF18">
    <property type="entry name" value="HEXITOL PHOSPHATASE B"/>
    <property type="match status" value="1"/>
</dbReference>
<sequence>METVLSRYKAFLFDLNGTMIDDMKYHIVAWSDMLNNVLGAGLSYEEVKRQMYGKNEELLVRVFGPDKFSREEMQQYSMEKERRYQAAFLPELKLLDGLPGLLDQAKAAGIRMAIGSAANTFNIDFVLDNLRLRSYFDAIISADDVEISKPDPDTYLKCAAAIGVTTKDCLVFEDAPKGVEAAFNAGMDCVVLTTLHEPHEFSAYPNIIHFMNDYSGLAGKIG</sequence>
<accession>A0ABS9BM41</accession>
<dbReference type="InterPro" id="IPR023198">
    <property type="entry name" value="PGP-like_dom2"/>
</dbReference>
<dbReference type="Proteomes" id="UP001200145">
    <property type="component" value="Unassembled WGS sequence"/>
</dbReference>
<dbReference type="InterPro" id="IPR006439">
    <property type="entry name" value="HAD-SF_hydro_IA"/>
</dbReference>
<dbReference type="CDD" id="cd07505">
    <property type="entry name" value="HAD_BPGM-like"/>
    <property type="match status" value="1"/>
</dbReference>
<comment type="cofactor">
    <cofactor evidence="1">
        <name>Mg(2+)</name>
        <dbReference type="ChEBI" id="CHEBI:18420"/>
    </cofactor>
</comment>
<dbReference type="InterPro" id="IPR051600">
    <property type="entry name" value="Beta-PGM-like"/>
</dbReference>
<proteinExistence type="inferred from homology"/>
<dbReference type="Pfam" id="PF00702">
    <property type="entry name" value="Hydrolase"/>
    <property type="match status" value="1"/>
</dbReference>
<dbReference type="SFLD" id="SFLDS00003">
    <property type="entry name" value="Haloacid_Dehalogenase"/>
    <property type="match status" value="1"/>
</dbReference>
<dbReference type="Gene3D" id="3.40.50.1000">
    <property type="entry name" value="HAD superfamily/HAD-like"/>
    <property type="match status" value="1"/>
</dbReference>
<comment type="similarity">
    <text evidence="2">Belongs to the HAD-like hydrolase superfamily. CbbY/CbbZ/Gph/YieH family.</text>
</comment>
<dbReference type="InterPro" id="IPR023214">
    <property type="entry name" value="HAD_sf"/>
</dbReference>
<evidence type="ECO:0000256" key="2">
    <source>
        <dbReference type="ARBA" id="ARBA00006171"/>
    </source>
</evidence>
<keyword evidence="5" id="KW-0119">Carbohydrate metabolism</keyword>
<dbReference type="NCBIfam" id="TIGR01509">
    <property type="entry name" value="HAD-SF-IA-v3"/>
    <property type="match status" value="1"/>
</dbReference>
<evidence type="ECO:0000256" key="1">
    <source>
        <dbReference type="ARBA" id="ARBA00001946"/>
    </source>
</evidence>
<dbReference type="SFLD" id="SFLDG01129">
    <property type="entry name" value="C1.5:_HAD__Beta-PGM__Phosphata"/>
    <property type="match status" value="1"/>
</dbReference>
<evidence type="ECO:0000256" key="5">
    <source>
        <dbReference type="ARBA" id="ARBA00023277"/>
    </source>
</evidence>
<gene>
    <name evidence="6" type="ORF">L0U88_19260</name>
</gene>
<evidence type="ECO:0000313" key="7">
    <source>
        <dbReference type="Proteomes" id="UP001200145"/>
    </source>
</evidence>
<dbReference type="SUPFAM" id="SSF56784">
    <property type="entry name" value="HAD-like"/>
    <property type="match status" value="1"/>
</dbReference>
<evidence type="ECO:0000256" key="4">
    <source>
        <dbReference type="ARBA" id="ARBA00022842"/>
    </source>
</evidence>
<keyword evidence="7" id="KW-1185">Reference proteome</keyword>
<dbReference type="PRINTS" id="PR00413">
    <property type="entry name" value="HADHALOGNASE"/>
</dbReference>
<name>A0ABS9BM41_9BACT</name>
<dbReference type="InterPro" id="IPR036412">
    <property type="entry name" value="HAD-like_sf"/>
</dbReference>
<comment type="caution">
    <text evidence="6">The sequence shown here is derived from an EMBL/GenBank/DDBJ whole genome shotgun (WGS) entry which is preliminary data.</text>
</comment>
<evidence type="ECO:0000256" key="3">
    <source>
        <dbReference type="ARBA" id="ARBA00022723"/>
    </source>
</evidence>
<dbReference type="Gene3D" id="1.10.150.240">
    <property type="entry name" value="Putative phosphatase, domain 2"/>
    <property type="match status" value="1"/>
</dbReference>
<dbReference type="PANTHER" id="PTHR46193">
    <property type="entry name" value="6-PHOSPHOGLUCONATE PHOSPHATASE"/>
    <property type="match status" value="1"/>
</dbReference>